<evidence type="ECO:0000256" key="4">
    <source>
        <dbReference type="ARBA" id="ARBA00022692"/>
    </source>
</evidence>
<reference evidence="10" key="1">
    <citation type="journal article" date="2021" name="PeerJ">
        <title>Extensive microbial diversity within the chicken gut microbiome revealed by metagenomics and culture.</title>
        <authorList>
            <person name="Gilroy R."/>
            <person name="Ravi A."/>
            <person name="Getino M."/>
            <person name="Pursley I."/>
            <person name="Horton D.L."/>
            <person name="Alikhan N.F."/>
            <person name="Baker D."/>
            <person name="Gharbi K."/>
            <person name="Hall N."/>
            <person name="Watson M."/>
            <person name="Adriaenssens E.M."/>
            <person name="Foster-Nyarko E."/>
            <person name="Jarju S."/>
            <person name="Secka A."/>
            <person name="Antonio M."/>
            <person name="Oren A."/>
            <person name="Chaudhuri R.R."/>
            <person name="La Ragione R."/>
            <person name="Hildebrand F."/>
            <person name="Pallen M.J."/>
        </authorList>
    </citation>
    <scope>NUCLEOTIDE SEQUENCE</scope>
    <source>
        <strain evidence="10">ChiGjej1B1-98</strain>
    </source>
</reference>
<evidence type="ECO:0000313" key="10">
    <source>
        <dbReference type="EMBL" id="HIY66868.1"/>
    </source>
</evidence>
<dbReference type="InterPro" id="IPR011701">
    <property type="entry name" value="MFS"/>
</dbReference>
<keyword evidence="4 8" id="KW-0812">Transmembrane</keyword>
<dbReference type="GO" id="GO:0005886">
    <property type="term" value="C:plasma membrane"/>
    <property type="evidence" value="ECO:0007669"/>
    <property type="project" value="UniProtKB-SubCell"/>
</dbReference>
<feature type="transmembrane region" description="Helical" evidence="8">
    <location>
        <begin position="108"/>
        <end position="131"/>
    </location>
</feature>
<evidence type="ECO:0000259" key="9">
    <source>
        <dbReference type="PROSITE" id="PS50850"/>
    </source>
</evidence>
<dbReference type="PANTHER" id="PTHR42718">
    <property type="entry name" value="MAJOR FACILITATOR SUPERFAMILY MULTIDRUG TRANSPORTER MFSC"/>
    <property type="match status" value="1"/>
</dbReference>
<feature type="transmembrane region" description="Helical" evidence="8">
    <location>
        <begin position="20"/>
        <end position="45"/>
    </location>
</feature>
<evidence type="ECO:0000256" key="2">
    <source>
        <dbReference type="ARBA" id="ARBA00022448"/>
    </source>
</evidence>
<feature type="transmembrane region" description="Helical" evidence="8">
    <location>
        <begin position="337"/>
        <end position="358"/>
    </location>
</feature>
<dbReference type="Gene3D" id="1.20.1720.10">
    <property type="entry name" value="Multidrug resistance protein D"/>
    <property type="match status" value="1"/>
</dbReference>
<evidence type="ECO:0000313" key="11">
    <source>
        <dbReference type="Proteomes" id="UP000824005"/>
    </source>
</evidence>
<feature type="domain" description="Major facilitator superfamily (MFS) profile" evidence="9">
    <location>
        <begin position="19"/>
        <end position="510"/>
    </location>
</feature>
<dbReference type="Pfam" id="PF07690">
    <property type="entry name" value="MFS_1"/>
    <property type="match status" value="1"/>
</dbReference>
<name>A0A9D1YX17_9MICO</name>
<keyword evidence="3" id="KW-1003">Cell membrane</keyword>
<comment type="subcellular location">
    <subcellularLocation>
        <location evidence="1">Cell membrane</location>
        <topology evidence="1">Multi-pass membrane protein</topology>
    </subcellularLocation>
</comment>
<feature type="transmembrane region" description="Helical" evidence="8">
    <location>
        <begin position="203"/>
        <end position="222"/>
    </location>
</feature>
<feature type="transmembrane region" description="Helical" evidence="8">
    <location>
        <begin position="57"/>
        <end position="77"/>
    </location>
</feature>
<feature type="transmembrane region" description="Helical" evidence="8">
    <location>
        <begin position="143"/>
        <end position="163"/>
    </location>
</feature>
<feature type="transmembrane region" description="Helical" evidence="8">
    <location>
        <begin position="412"/>
        <end position="429"/>
    </location>
</feature>
<evidence type="ECO:0000256" key="1">
    <source>
        <dbReference type="ARBA" id="ARBA00004651"/>
    </source>
</evidence>
<dbReference type="InterPro" id="IPR020846">
    <property type="entry name" value="MFS_dom"/>
</dbReference>
<dbReference type="InterPro" id="IPR036259">
    <property type="entry name" value="MFS_trans_sf"/>
</dbReference>
<protein>
    <submittedName>
        <fullName evidence="10">MFS transporter</fullName>
    </submittedName>
</protein>
<evidence type="ECO:0000256" key="8">
    <source>
        <dbReference type="SAM" id="Phobius"/>
    </source>
</evidence>
<keyword evidence="5 8" id="KW-1133">Transmembrane helix</keyword>
<feature type="transmembrane region" description="Helical" evidence="8">
    <location>
        <begin position="306"/>
        <end position="330"/>
    </location>
</feature>
<dbReference type="CDD" id="cd17321">
    <property type="entry name" value="MFS_MMR_MDR_like"/>
    <property type="match status" value="1"/>
</dbReference>
<accession>A0A9D1YX17</accession>
<dbReference type="Proteomes" id="UP000824005">
    <property type="component" value="Unassembled WGS sequence"/>
</dbReference>
<reference evidence="10" key="2">
    <citation type="submission" date="2021-04" db="EMBL/GenBank/DDBJ databases">
        <authorList>
            <person name="Gilroy R."/>
        </authorList>
    </citation>
    <scope>NUCLEOTIDE SEQUENCE</scope>
    <source>
        <strain evidence="10">ChiGjej1B1-98</strain>
    </source>
</reference>
<proteinExistence type="predicted"/>
<evidence type="ECO:0000256" key="6">
    <source>
        <dbReference type="ARBA" id="ARBA00023136"/>
    </source>
</evidence>
<dbReference type="SUPFAM" id="SSF103473">
    <property type="entry name" value="MFS general substrate transporter"/>
    <property type="match status" value="1"/>
</dbReference>
<feature type="transmembrane region" description="Helical" evidence="8">
    <location>
        <begin position="487"/>
        <end position="505"/>
    </location>
</feature>
<dbReference type="GO" id="GO:0022857">
    <property type="term" value="F:transmembrane transporter activity"/>
    <property type="evidence" value="ECO:0007669"/>
    <property type="project" value="InterPro"/>
</dbReference>
<organism evidence="10 11">
    <name type="scientific">Candidatus Agrococcus pullicola</name>
    <dbReference type="NCBI Taxonomy" id="2838429"/>
    <lineage>
        <taxon>Bacteria</taxon>
        <taxon>Bacillati</taxon>
        <taxon>Actinomycetota</taxon>
        <taxon>Actinomycetes</taxon>
        <taxon>Micrococcales</taxon>
        <taxon>Microbacteriaceae</taxon>
        <taxon>Agrococcus</taxon>
    </lineage>
</organism>
<dbReference type="Gene3D" id="1.20.1250.20">
    <property type="entry name" value="MFS general substrate transporter like domains"/>
    <property type="match status" value="1"/>
</dbReference>
<keyword evidence="6 8" id="KW-0472">Membrane</keyword>
<evidence type="ECO:0000256" key="7">
    <source>
        <dbReference type="SAM" id="MobiDB-lite"/>
    </source>
</evidence>
<feature type="transmembrane region" description="Helical" evidence="8">
    <location>
        <begin position="364"/>
        <end position="391"/>
    </location>
</feature>
<dbReference type="PANTHER" id="PTHR42718:SF47">
    <property type="entry name" value="METHYL VIOLOGEN RESISTANCE PROTEIN SMVA"/>
    <property type="match status" value="1"/>
</dbReference>
<evidence type="ECO:0000256" key="3">
    <source>
        <dbReference type="ARBA" id="ARBA00022475"/>
    </source>
</evidence>
<feature type="region of interest" description="Disordered" evidence="7">
    <location>
        <begin position="534"/>
        <end position="554"/>
    </location>
</feature>
<feature type="transmembrane region" description="Helical" evidence="8">
    <location>
        <begin position="234"/>
        <end position="251"/>
    </location>
</feature>
<keyword evidence="2" id="KW-0813">Transport</keyword>
<gene>
    <name evidence="10" type="ORF">H9830_11390</name>
</gene>
<feature type="transmembrane region" description="Helical" evidence="8">
    <location>
        <begin position="272"/>
        <end position="294"/>
    </location>
</feature>
<dbReference type="EMBL" id="DXDC01000346">
    <property type="protein sequence ID" value="HIY66868.1"/>
    <property type="molecule type" value="Genomic_DNA"/>
</dbReference>
<feature type="transmembrane region" description="Helical" evidence="8">
    <location>
        <begin position="84"/>
        <end position="102"/>
    </location>
</feature>
<comment type="caution">
    <text evidence="10">The sequence shown here is derived from an EMBL/GenBank/DDBJ whole genome shotgun (WGS) entry which is preliminary data.</text>
</comment>
<feature type="transmembrane region" description="Helical" evidence="8">
    <location>
        <begin position="169"/>
        <end position="191"/>
    </location>
</feature>
<dbReference type="AlphaFoldDB" id="A0A9D1YX17"/>
<dbReference type="PROSITE" id="PS50850">
    <property type="entry name" value="MFS"/>
    <property type="match status" value="1"/>
</dbReference>
<evidence type="ECO:0000256" key="5">
    <source>
        <dbReference type="ARBA" id="ARBA00022989"/>
    </source>
</evidence>
<sequence>MTKQRAGSSTRADIRAWVGLGLLMVPVFMSALDMTVLFLAIPVIAAELLPSGTQQLWVLHIGDIAGASLVLTAGRLVDRFGPRLLLVLGIIAYGAASMLAAFAPSVEILIAARMLLGASAVTIAPAGLALLRRMFPVARQFSVALALFMAAFSGGMALGPPLGGVLLEHFWWGSIFLINVPVAIVVALLAGRLLPQIKGTGRGGIDIVSVLLSAAGIAAVVFGGQELAAGGWNAMHALVLALGLGLIVAFVRRQRALPDPLLDLRLFRAAPFTIALLSIWLVITATVGADLQFAQHLQVVIGHSPVVAGTLLVVPAVGSVLATAMSPLLLRWVRPGFAIGIGTLVGLAGAAGMFLTLARGPQAATATLIVAATVMATGIAPVFALGTNVMLANSPVEQTGSAQAMQEVSGSLGNTAGLAAGGTVAYLGYSSALRNTLPSGLDAELAQQSAQNIGGALAAARELPTALAVQLTDAAEDAFTSATRDTYLIAIAGLAVLAALAFWGLRKARVDNEPESQEQRRSADPGVGDLELCAVAGSGCPEGSDANPDARSSG</sequence>